<dbReference type="InterPro" id="IPR012337">
    <property type="entry name" value="RNaseH-like_sf"/>
</dbReference>
<dbReference type="InterPro" id="IPR036397">
    <property type="entry name" value="RNaseH_sf"/>
</dbReference>
<dbReference type="Gramene" id="AUR62024629-RA">
    <property type="protein sequence ID" value="AUR62024629-RA:cds"/>
    <property type="gene ID" value="AUR62024629"/>
</dbReference>
<keyword evidence="4" id="KW-1185">Reference proteome</keyword>
<proteinExistence type="predicted"/>
<dbReference type="Proteomes" id="UP000596660">
    <property type="component" value="Unplaced"/>
</dbReference>
<dbReference type="GO" id="GO:0005737">
    <property type="term" value="C:cytoplasm"/>
    <property type="evidence" value="ECO:0007669"/>
    <property type="project" value="TreeGrafter"/>
</dbReference>
<dbReference type="PANTHER" id="PTHR13620:SF105">
    <property type="entry name" value="OS01G0737700 PROTEIN"/>
    <property type="match status" value="1"/>
</dbReference>
<dbReference type="EnsemblPlants" id="AUR62024629-RA">
    <property type="protein sequence ID" value="AUR62024629-RA:cds"/>
    <property type="gene ID" value="AUR62024629"/>
</dbReference>
<reference evidence="3" key="1">
    <citation type="journal article" date="2017" name="Nature">
        <title>The genome of Chenopodium quinoa.</title>
        <authorList>
            <person name="Jarvis D.E."/>
            <person name="Ho Y.S."/>
            <person name="Lightfoot D.J."/>
            <person name="Schmoeckel S.M."/>
            <person name="Li B."/>
            <person name="Borm T.J.A."/>
            <person name="Ohyanagi H."/>
            <person name="Mineta K."/>
            <person name="Michell C.T."/>
            <person name="Saber N."/>
            <person name="Kharbatia N.M."/>
            <person name="Rupper R.R."/>
            <person name="Sharp A.R."/>
            <person name="Dally N."/>
            <person name="Boughton B.A."/>
            <person name="Woo Y.H."/>
            <person name="Gao G."/>
            <person name="Schijlen E.G.W.M."/>
            <person name="Guo X."/>
            <person name="Momin A.A."/>
            <person name="Negrao S."/>
            <person name="Al-Babili S."/>
            <person name="Gehring C."/>
            <person name="Roessner U."/>
            <person name="Jung C."/>
            <person name="Murphy K."/>
            <person name="Arold S.T."/>
            <person name="Gojobori T."/>
            <person name="van der Linden C.G."/>
            <person name="van Loo E.N."/>
            <person name="Jellen E.N."/>
            <person name="Maughan P.J."/>
            <person name="Tester M."/>
        </authorList>
    </citation>
    <scope>NUCLEOTIDE SEQUENCE [LARGE SCALE GENOMIC DNA]</scope>
    <source>
        <strain evidence="3">cv. PI 614886</strain>
    </source>
</reference>
<dbReference type="SUPFAM" id="SSF53098">
    <property type="entry name" value="Ribonuclease H-like"/>
    <property type="match status" value="1"/>
</dbReference>
<dbReference type="Gene3D" id="3.30.420.10">
    <property type="entry name" value="Ribonuclease H-like superfamily/Ribonuclease H"/>
    <property type="match status" value="1"/>
</dbReference>
<dbReference type="InterPro" id="IPR051132">
    <property type="entry name" value="3-5_Exonuclease_domain"/>
</dbReference>
<evidence type="ECO:0000313" key="3">
    <source>
        <dbReference type="EnsemblPlants" id="AUR62024629-RA:cds"/>
    </source>
</evidence>
<keyword evidence="1" id="KW-0540">Nuclease</keyword>
<evidence type="ECO:0000313" key="4">
    <source>
        <dbReference type="Proteomes" id="UP000596660"/>
    </source>
</evidence>
<sequence length="228" mass="25425">MQTPKAMSNLEHHLVIGGLDITTKVINKSNMAELDQGLRDLLATARKDGASRTIGLDIEKRYLDNLNSYISGRHIPIQEFVSAIMLCCGDFCLIIQLCNNMSSPEVSMVSKLVSKFLELQELTFGGVGIKHCIEALETIFGIKCRDAMDLRDLAAIVTQSNILRTYKLVDLALLVGNQVFYKDELLTKCNGAALSDWSCGTLSRHQIEAATWRAYLAFYIGNHFYARN</sequence>
<accession>A0A803M7G4</accession>
<reference evidence="3" key="2">
    <citation type="submission" date="2021-03" db="UniProtKB">
        <authorList>
            <consortium name="EnsemblPlants"/>
        </authorList>
    </citation>
    <scope>IDENTIFICATION</scope>
</reference>
<evidence type="ECO:0000256" key="2">
    <source>
        <dbReference type="ARBA" id="ARBA00022801"/>
    </source>
</evidence>
<name>A0A803M7G4_CHEQI</name>
<evidence type="ECO:0008006" key="5">
    <source>
        <dbReference type="Google" id="ProtNLM"/>
    </source>
</evidence>
<organism evidence="3 4">
    <name type="scientific">Chenopodium quinoa</name>
    <name type="common">Quinoa</name>
    <dbReference type="NCBI Taxonomy" id="63459"/>
    <lineage>
        <taxon>Eukaryota</taxon>
        <taxon>Viridiplantae</taxon>
        <taxon>Streptophyta</taxon>
        <taxon>Embryophyta</taxon>
        <taxon>Tracheophyta</taxon>
        <taxon>Spermatophyta</taxon>
        <taxon>Magnoliopsida</taxon>
        <taxon>eudicotyledons</taxon>
        <taxon>Gunneridae</taxon>
        <taxon>Pentapetalae</taxon>
        <taxon>Caryophyllales</taxon>
        <taxon>Chenopodiaceae</taxon>
        <taxon>Chenopodioideae</taxon>
        <taxon>Atripliceae</taxon>
        <taxon>Chenopodium</taxon>
    </lineage>
</organism>
<evidence type="ECO:0000256" key="1">
    <source>
        <dbReference type="ARBA" id="ARBA00022722"/>
    </source>
</evidence>
<dbReference type="GO" id="GO:0003676">
    <property type="term" value="F:nucleic acid binding"/>
    <property type="evidence" value="ECO:0007669"/>
    <property type="project" value="InterPro"/>
</dbReference>
<dbReference type="GO" id="GO:0008408">
    <property type="term" value="F:3'-5' exonuclease activity"/>
    <property type="evidence" value="ECO:0007669"/>
    <property type="project" value="TreeGrafter"/>
</dbReference>
<dbReference type="GO" id="GO:0005634">
    <property type="term" value="C:nucleus"/>
    <property type="evidence" value="ECO:0007669"/>
    <property type="project" value="TreeGrafter"/>
</dbReference>
<dbReference type="PANTHER" id="PTHR13620">
    <property type="entry name" value="3-5 EXONUCLEASE"/>
    <property type="match status" value="1"/>
</dbReference>
<protein>
    <recommendedName>
        <fullName evidence="5">3'-5' exonuclease domain-containing protein</fullName>
    </recommendedName>
</protein>
<dbReference type="AlphaFoldDB" id="A0A803M7G4"/>
<keyword evidence="2" id="KW-0378">Hydrolase</keyword>